<keyword evidence="3" id="KW-1185">Reference proteome</keyword>
<reference evidence="2" key="1">
    <citation type="submission" date="2023-08" db="EMBL/GenBank/DDBJ databases">
        <authorList>
            <person name="Chen Y."/>
            <person name="Shah S."/>
            <person name="Dougan E. K."/>
            <person name="Thang M."/>
            <person name="Chan C."/>
        </authorList>
    </citation>
    <scope>NUCLEOTIDE SEQUENCE</scope>
</reference>
<proteinExistence type="predicted"/>
<gene>
    <name evidence="2" type="ORF">EVOR1521_LOCUS11270</name>
</gene>
<name>A0AA36MYG8_9DINO</name>
<comment type="caution">
    <text evidence="2">The sequence shown here is derived from an EMBL/GenBank/DDBJ whole genome shotgun (WGS) entry which is preliminary data.</text>
</comment>
<protein>
    <submittedName>
        <fullName evidence="2">Uncharacterized protein</fullName>
    </submittedName>
</protein>
<feature type="compositionally biased region" description="Basic residues" evidence="1">
    <location>
        <begin position="171"/>
        <end position="193"/>
    </location>
</feature>
<feature type="region of interest" description="Disordered" evidence="1">
    <location>
        <begin position="160"/>
        <end position="205"/>
    </location>
</feature>
<accession>A0AA36MYG8</accession>
<evidence type="ECO:0000313" key="2">
    <source>
        <dbReference type="EMBL" id="CAJ1384391.1"/>
    </source>
</evidence>
<evidence type="ECO:0000256" key="1">
    <source>
        <dbReference type="SAM" id="MobiDB-lite"/>
    </source>
</evidence>
<organism evidence="2 3">
    <name type="scientific">Effrenium voratum</name>
    <dbReference type="NCBI Taxonomy" id="2562239"/>
    <lineage>
        <taxon>Eukaryota</taxon>
        <taxon>Sar</taxon>
        <taxon>Alveolata</taxon>
        <taxon>Dinophyceae</taxon>
        <taxon>Suessiales</taxon>
        <taxon>Symbiodiniaceae</taxon>
        <taxon>Effrenium</taxon>
    </lineage>
</organism>
<evidence type="ECO:0000313" key="3">
    <source>
        <dbReference type="Proteomes" id="UP001178507"/>
    </source>
</evidence>
<dbReference type="EMBL" id="CAUJNA010001112">
    <property type="protein sequence ID" value="CAJ1384391.1"/>
    <property type="molecule type" value="Genomic_DNA"/>
</dbReference>
<sequence length="223" mass="24790">MSTVFEIHPLHGDVVPSEHAGTFSYVADGARQILIRPPPSDGKSKSALEDCGRLAWTLATHVRRRSVELLARALPHGVDAQRAAESLGLQGPDDLEAWLATEFPNQALLRGDRLDCAKVCACFAEEQAQVAQREEASRRDTELSTFVVSHEEVLKRAEQKKAAKAASKAEKKAKKEKKREKKRAKKEKKRQKKEKKENRTAKKAKPGLAMFLGLVLVDTKEGF</sequence>
<dbReference type="AlphaFoldDB" id="A0AA36MYG8"/>
<dbReference type="Proteomes" id="UP001178507">
    <property type="component" value="Unassembled WGS sequence"/>
</dbReference>